<keyword evidence="3 7" id="KW-0813">Transport</keyword>
<feature type="transmembrane region" description="Helical" evidence="9">
    <location>
        <begin position="119"/>
        <end position="147"/>
    </location>
</feature>
<evidence type="ECO:0000256" key="3">
    <source>
        <dbReference type="ARBA" id="ARBA00022448"/>
    </source>
</evidence>
<feature type="transmembrane region" description="Helical" evidence="9">
    <location>
        <begin position="159"/>
        <end position="178"/>
    </location>
</feature>
<evidence type="ECO:0000256" key="9">
    <source>
        <dbReference type="SAM" id="Phobius"/>
    </source>
</evidence>
<feature type="transmembrane region" description="Helical" evidence="9">
    <location>
        <begin position="455"/>
        <end position="473"/>
    </location>
</feature>
<dbReference type="Gene3D" id="1.10.4160.10">
    <property type="entry name" value="Hydantoin permease"/>
    <property type="match status" value="1"/>
</dbReference>
<feature type="transmembrane region" description="Helical" evidence="9">
    <location>
        <begin position="77"/>
        <end position="95"/>
    </location>
</feature>
<comment type="similarity">
    <text evidence="2 7">Belongs to the purine-cytosine permease (2.A.39) family.</text>
</comment>
<dbReference type="InterPro" id="IPR001248">
    <property type="entry name" value="Pur-cyt_permease"/>
</dbReference>
<evidence type="ECO:0000256" key="2">
    <source>
        <dbReference type="ARBA" id="ARBA00008974"/>
    </source>
</evidence>
<evidence type="ECO:0000256" key="7">
    <source>
        <dbReference type="PIRNR" id="PIRNR002744"/>
    </source>
</evidence>
<name>A0ABV4SB67_9ACTN</name>
<keyword evidence="6 7" id="KW-0472">Membrane</keyword>
<dbReference type="PIRSF" id="PIRSF002744">
    <property type="entry name" value="Pur-cyt_permease"/>
    <property type="match status" value="1"/>
</dbReference>
<evidence type="ECO:0000256" key="1">
    <source>
        <dbReference type="ARBA" id="ARBA00004141"/>
    </source>
</evidence>
<feature type="transmembrane region" description="Helical" evidence="9">
    <location>
        <begin position="304"/>
        <end position="327"/>
    </location>
</feature>
<keyword evidence="5 9" id="KW-1133">Transmembrane helix</keyword>
<dbReference type="PANTHER" id="PTHR31806">
    <property type="entry name" value="PURINE-CYTOSINE PERMEASE FCY2-RELATED"/>
    <property type="match status" value="1"/>
</dbReference>
<comment type="subcellular location">
    <subcellularLocation>
        <location evidence="1">Membrane</location>
        <topology evidence="1">Multi-pass membrane protein</topology>
    </subcellularLocation>
</comment>
<comment type="caution">
    <text evidence="10">The sequence shown here is derived from an EMBL/GenBank/DDBJ whole genome shotgun (WGS) entry which is preliminary data.</text>
</comment>
<dbReference type="Pfam" id="PF02133">
    <property type="entry name" value="Transp_cyt_pur"/>
    <property type="match status" value="1"/>
</dbReference>
<dbReference type="RefSeq" id="WP_372561204.1">
    <property type="nucleotide sequence ID" value="NZ_JBGOSP010000001.1"/>
</dbReference>
<evidence type="ECO:0000313" key="11">
    <source>
        <dbReference type="Proteomes" id="UP001571476"/>
    </source>
</evidence>
<feature type="region of interest" description="Disordered" evidence="8">
    <location>
        <begin position="1"/>
        <end position="39"/>
    </location>
</feature>
<evidence type="ECO:0000256" key="6">
    <source>
        <dbReference type="ARBA" id="ARBA00023136"/>
    </source>
</evidence>
<feature type="transmembrane region" description="Helical" evidence="9">
    <location>
        <begin position="47"/>
        <end position="71"/>
    </location>
</feature>
<evidence type="ECO:0000313" key="10">
    <source>
        <dbReference type="EMBL" id="MFA3835187.1"/>
    </source>
</evidence>
<keyword evidence="4 9" id="KW-0812">Transmembrane</keyword>
<reference evidence="10 11" key="1">
    <citation type="submission" date="2024-08" db="EMBL/GenBank/DDBJ databases">
        <title>Genome sequence of Streptomyces aureus CACIA-1.46HGO.</title>
        <authorList>
            <person name="Evangelista-Martinez Z."/>
        </authorList>
    </citation>
    <scope>NUCLEOTIDE SEQUENCE [LARGE SCALE GENOMIC DNA]</scope>
    <source>
        <strain evidence="10 11">CACIA-1.46HGO</strain>
    </source>
</reference>
<dbReference type="EMBL" id="JBGOSP010000001">
    <property type="protein sequence ID" value="MFA3835187.1"/>
    <property type="molecule type" value="Genomic_DNA"/>
</dbReference>
<feature type="transmembrane region" description="Helical" evidence="9">
    <location>
        <begin position="413"/>
        <end position="435"/>
    </location>
</feature>
<evidence type="ECO:0000256" key="4">
    <source>
        <dbReference type="ARBA" id="ARBA00022692"/>
    </source>
</evidence>
<feature type="transmembrane region" description="Helical" evidence="9">
    <location>
        <begin position="339"/>
        <end position="361"/>
    </location>
</feature>
<dbReference type="InterPro" id="IPR026030">
    <property type="entry name" value="Pur-cyt_permease_Fcy2/21/22"/>
</dbReference>
<evidence type="ECO:0000256" key="5">
    <source>
        <dbReference type="ARBA" id="ARBA00022989"/>
    </source>
</evidence>
<organism evidence="10 11">
    <name type="scientific">Streptomyces aureus</name>
    <dbReference type="NCBI Taxonomy" id="193461"/>
    <lineage>
        <taxon>Bacteria</taxon>
        <taxon>Bacillati</taxon>
        <taxon>Actinomycetota</taxon>
        <taxon>Actinomycetes</taxon>
        <taxon>Kitasatosporales</taxon>
        <taxon>Streptomycetaceae</taxon>
        <taxon>Streptomyces</taxon>
    </lineage>
</organism>
<accession>A0ABV4SB67</accession>
<feature type="compositionally biased region" description="Basic and acidic residues" evidence="8">
    <location>
        <begin position="12"/>
        <end position="39"/>
    </location>
</feature>
<keyword evidence="11" id="KW-1185">Reference proteome</keyword>
<dbReference type="Proteomes" id="UP001571476">
    <property type="component" value="Unassembled WGS sequence"/>
</dbReference>
<feature type="transmembrane region" description="Helical" evidence="9">
    <location>
        <begin position="264"/>
        <end position="284"/>
    </location>
</feature>
<feature type="transmembrane region" description="Helical" evidence="9">
    <location>
        <begin position="225"/>
        <end position="243"/>
    </location>
</feature>
<feature type="transmembrane region" description="Helical" evidence="9">
    <location>
        <begin position="185"/>
        <end position="205"/>
    </location>
</feature>
<dbReference type="PANTHER" id="PTHR31806:SF1">
    <property type="entry name" value="PURINE-CYTOSINE PERMEASE FCY2-RELATED"/>
    <property type="match status" value="1"/>
</dbReference>
<proteinExistence type="inferred from homology"/>
<evidence type="ECO:0000256" key="8">
    <source>
        <dbReference type="SAM" id="MobiDB-lite"/>
    </source>
</evidence>
<feature type="transmembrane region" description="Helical" evidence="9">
    <location>
        <begin position="373"/>
        <end position="393"/>
    </location>
</feature>
<protein>
    <submittedName>
        <fullName evidence="10">Cytosine permease</fullName>
    </submittedName>
</protein>
<gene>
    <name evidence="10" type="ORF">ACEG43_03145</name>
</gene>
<sequence>MALRATGGSSEGPERGEPVTDRAGHVETHGVDHIPDPDRHGRPRSLFTVWAASNMNYLYIVLGGAMVLLGLDIWQSFAVIVAGNLLWAGVGYLAISGPSSGTPSWVVTRAMFGVRGNRFLNVTLGWTVAVAYEAIGLALGALAGFALAEQLGIHANTPVKVAIVLVTAVVTFSISVYGHATIVRCSIWFTWALTACVLVLAYYVLRHTDWGYRTPAATAVHGHGLWALLASGFTIMVGGPLSWSSSADYARYLPAGTSRKAVCWWTAVGGFVPAVLLSGLGVLAGTAVDMTDAQTSLKTVVPGWFYPVFLLVVIFGSITNNVLTAYSGGLALQSGGIPWSRAFTVIFDASIALGLTFYSLFVSDFLDTMNSGLELSVAFLGPGFAIYAVDIFLRRNRYDGVALQDQTPNSRFWYWHGVNPAGAAAMAIGVGAALLCANTSIYTGPVAVALGGADLSAAVGMSLGALVYAGLMLRQRRSG</sequence>